<evidence type="ECO:0000256" key="6">
    <source>
        <dbReference type="PROSITE-ProRule" id="PRU01248"/>
    </source>
</evidence>
<keyword evidence="3" id="KW-0229">DNA integration</keyword>
<dbReference type="InterPro" id="IPR004107">
    <property type="entry name" value="Integrase_SAM-like_N"/>
</dbReference>
<dbReference type="InterPro" id="IPR013762">
    <property type="entry name" value="Integrase-like_cat_sf"/>
</dbReference>
<comment type="caution">
    <text evidence="9">The sequence shown here is derived from an EMBL/GenBank/DDBJ whole genome shotgun (WGS) entry which is preliminary data.</text>
</comment>
<dbReference type="Pfam" id="PF00589">
    <property type="entry name" value="Phage_integrase"/>
    <property type="match status" value="1"/>
</dbReference>
<comment type="similarity">
    <text evidence="2">Belongs to the 'phage' integrase family.</text>
</comment>
<dbReference type="SUPFAM" id="SSF56349">
    <property type="entry name" value="DNA breaking-rejoining enzymes"/>
    <property type="match status" value="1"/>
</dbReference>
<dbReference type="PROSITE" id="PS51898">
    <property type="entry name" value="TYR_RECOMBINASE"/>
    <property type="match status" value="1"/>
</dbReference>
<organism evidence="9 10">
    <name type="scientific">Enterocloster alcoholdehydrogenati</name>
    <dbReference type="NCBI Taxonomy" id="2547410"/>
    <lineage>
        <taxon>Bacteria</taxon>
        <taxon>Bacillati</taxon>
        <taxon>Bacillota</taxon>
        <taxon>Clostridia</taxon>
        <taxon>Lachnospirales</taxon>
        <taxon>Lachnospiraceae</taxon>
        <taxon>Enterocloster</taxon>
    </lineage>
</organism>
<evidence type="ECO:0000256" key="3">
    <source>
        <dbReference type="ARBA" id="ARBA00022908"/>
    </source>
</evidence>
<protein>
    <submittedName>
        <fullName evidence="9">Site-specific tyrosine recombinase XerD</fullName>
    </submittedName>
</protein>
<dbReference type="PROSITE" id="PS51900">
    <property type="entry name" value="CB"/>
    <property type="match status" value="1"/>
</dbReference>
<evidence type="ECO:0000256" key="1">
    <source>
        <dbReference type="ARBA" id="ARBA00003283"/>
    </source>
</evidence>
<feature type="domain" description="Core-binding (CB)" evidence="8">
    <location>
        <begin position="2"/>
        <end position="80"/>
    </location>
</feature>
<dbReference type="PANTHER" id="PTHR30349:SF89">
    <property type="entry name" value="INTEGRASE_RECOMBINASE"/>
    <property type="match status" value="1"/>
</dbReference>
<dbReference type="Pfam" id="PF02899">
    <property type="entry name" value="Phage_int_SAM_1"/>
    <property type="match status" value="1"/>
</dbReference>
<proteinExistence type="inferred from homology"/>
<dbReference type="Proteomes" id="UP001600894">
    <property type="component" value="Unassembled WGS sequence"/>
</dbReference>
<dbReference type="InterPro" id="IPR002104">
    <property type="entry name" value="Integrase_catalytic"/>
</dbReference>
<evidence type="ECO:0000256" key="4">
    <source>
        <dbReference type="ARBA" id="ARBA00023125"/>
    </source>
</evidence>
<reference evidence="9 10" key="1">
    <citation type="submission" date="2024-04" db="EMBL/GenBank/DDBJ databases">
        <title>Defined microbial consortia suppress multidrug-resistant proinflammatory Enterobacteriaceae via ecological control.</title>
        <authorList>
            <person name="Furuichi M."/>
            <person name="Kawaguchi T."/>
            <person name="Pust M."/>
            <person name="Yasuma K."/>
            <person name="Plichta D."/>
            <person name="Hasegawa N."/>
            <person name="Ohya T."/>
            <person name="Bhattarai S."/>
            <person name="Sasajima S."/>
            <person name="Aoto Y."/>
            <person name="Tuganbaev T."/>
            <person name="Yaginuma M."/>
            <person name="Ueda M."/>
            <person name="Okahashi N."/>
            <person name="Amafuji K."/>
            <person name="Kiridooshi Y."/>
            <person name="Sugita K."/>
            <person name="Strazar M."/>
            <person name="Skelly A."/>
            <person name="Suda W."/>
            <person name="Hattori M."/>
            <person name="Nakamoto N."/>
            <person name="Caballero S."/>
            <person name="Norman J."/>
            <person name="Olle B."/>
            <person name="Tanoue T."/>
            <person name="Arita M."/>
            <person name="Bucci V."/>
            <person name="Atarashi K."/>
            <person name="Xavier R."/>
            <person name="Honda K."/>
        </authorList>
    </citation>
    <scope>NUCLEOTIDE SEQUENCE [LARGE SCALE GENOMIC DNA]</scope>
    <source>
        <strain evidence="10">f13</strain>
    </source>
</reference>
<evidence type="ECO:0000256" key="5">
    <source>
        <dbReference type="ARBA" id="ARBA00023172"/>
    </source>
</evidence>
<dbReference type="PANTHER" id="PTHR30349">
    <property type="entry name" value="PHAGE INTEGRASE-RELATED"/>
    <property type="match status" value="1"/>
</dbReference>
<evidence type="ECO:0000256" key="2">
    <source>
        <dbReference type="ARBA" id="ARBA00008857"/>
    </source>
</evidence>
<dbReference type="Gene3D" id="1.10.150.130">
    <property type="match status" value="1"/>
</dbReference>
<dbReference type="InterPro" id="IPR010998">
    <property type="entry name" value="Integrase_recombinase_N"/>
</dbReference>
<keyword evidence="5" id="KW-0233">DNA recombination</keyword>
<feature type="domain" description="Tyr recombinase" evidence="7">
    <location>
        <begin position="98"/>
        <end position="273"/>
    </location>
</feature>
<comment type="function">
    <text evidence="1">Site-specific tyrosine recombinase, which acts by catalyzing the cutting and rejoining of the recombining DNA molecules.</text>
</comment>
<dbReference type="InterPro" id="IPR050090">
    <property type="entry name" value="Tyrosine_recombinase_XerCD"/>
</dbReference>
<evidence type="ECO:0000313" key="10">
    <source>
        <dbReference type="Proteomes" id="UP001600894"/>
    </source>
</evidence>
<dbReference type="EMBL" id="BAABXL010000001">
    <property type="protein sequence ID" value="GAA6268506.1"/>
    <property type="molecule type" value="Genomic_DNA"/>
</dbReference>
<dbReference type="InterPro" id="IPR044068">
    <property type="entry name" value="CB"/>
</dbReference>
<evidence type="ECO:0000259" key="7">
    <source>
        <dbReference type="PROSITE" id="PS51898"/>
    </source>
</evidence>
<accession>A0ABQ0AWV7</accession>
<evidence type="ECO:0000259" key="8">
    <source>
        <dbReference type="PROSITE" id="PS51900"/>
    </source>
</evidence>
<keyword evidence="4 6" id="KW-0238">DNA-binding</keyword>
<dbReference type="InterPro" id="IPR011010">
    <property type="entry name" value="DNA_brk_join_enz"/>
</dbReference>
<gene>
    <name evidence="9" type="primary">xerD_2</name>
    <name evidence="9" type="ORF">F130042H8_15660</name>
</gene>
<keyword evidence="10" id="KW-1185">Reference proteome</keyword>
<evidence type="ECO:0000313" key="9">
    <source>
        <dbReference type="EMBL" id="GAA6268506.1"/>
    </source>
</evidence>
<name>A0ABQ0AWV7_9FIRM</name>
<sequence length="291" mass="33597">MNSMDHNIKKYREYLKDQEKSENTIRKYTHDAEGFAEYCDGREPDREIVLAYKRHLLEKYKISSVNSMLIAVNGFLTFIGCGNMKVHSCRQQRQIFRSEQKELNREDYEELIRAATKNGKHRLACILQTMGSTGIRIGELDHITVEAVERGAAVIRSKGKERVIPLTEALCSLLQSYCSREGICSGPVFVTRGGRPVDRRNVWMDMKRLSRDANISESKVFPHNLRHLFATSFYEKEHDLVRLADFLGHSSVETTRYYTMISSREACMRQLELGMVLEQTVSDHESEKTDC</sequence>
<dbReference type="Gene3D" id="1.10.443.10">
    <property type="entry name" value="Intergrase catalytic core"/>
    <property type="match status" value="1"/>
</dbReference>